<name>A0AAD2D7D1_EUPCR</name>
<protein>
    <submittedName>
        <fullName evidence="2">Uncharacterized protein</fullName>
    </submittedName>
</protein>
<comment type="caution">
    <text evidence="2">The sequence shown here is derived from an EMBL/GenBank/DDBJ whole genome shotgun (WGS) entry which is preliminary data.</text>
</comment>
<accession>A0AAD2D7D1</accession>
<gene>
    <name evidence="2" type="ORF">ECRASSUSDP1_LOCUS24999</name>
</gene>
<feature type="region of interest" description="Disordered" evidence="1">
    <location>
        <begin position="141"/>
        <end position="165"/>
    </location>
</feature>
<dbReference type="Proteomes" id="UP001295684">
    <property type="component" value="Unassembled WGS sequence"/>
</dbReference>
<evidence type="ECO:0000256" key="1">
    <source>
        <dbReference type="SAM" id="MobiDB-lite"/>
    </source>
</evidence>
<dbReference type="AlphaFoldDB" id="A0AAD2D7D1"/>
<keyword evidence="3" id="KW-1185">Reference proteome</keyword>
<proteinExistence type="predicted"/>
<organism evidence="2 3">
    <name type="scientific">Euplotes crassus</name>
    <dbReference type="NCBI Taxonomy" id="5936"/>
    <lineage>
        <taxon>Eukaryota</taxon>
        <taxon>Sar</taxon>
        <taxon>Alveolata</taxon>
        <taxon>Ciliophora</taxon>
        <taxon>Intramacronucleata</taxon>
        <taxon>Spirotrichea</taxon>
        <taxon>Hypotrichia</taxon>
        <taxon>Euplotida</taxon>
        <taxon>Euplotidae</taxon>
        <taxon>Moneuplotes</taxon>
    </lineage>
</organism>
<reference evidence="2" key="1">
    <citation type="submission" date="2023-07" db="EMBL/GenBank/DDBJ databases">
        <authorList>
            <consortium name="AG Swart"/>
            <person name="Singh M."/>
            <person name="Singh A."/>
            <person name="Seah K."/>
            <person name="Emmerich C."/>
        </authorList>
    </citation>
    <scope>NUCLEOTIDE SEQUENCE</scope>
    <source>
        <strain evidence="2">DP1</strain>
    </source>
</reference>
<sequence length="289" mass="33285">MSKGLHSKHNSSQNPSILRLLKIWNKTPIEEVSDVHRISVGIPIKNVSSKIIKLSTREFEIIDSDRSQQADTLSRKKNIISSSIKGVKKRIRKNFNLPVKKKLKQTFLLPPISHQDFSSSKGSANSGSTKTIQALNESSRYSNIGSQKHDDRGIDSHEQRQSSIKGRLRFRSFKSRNHLQEPNSATHDHLAEPHYFKSKSSSCFKKTEMISTNNEENQDIKKDIVEYFKNRLREQRKKEDKKSKFKFFQKRKMNKVALAKLAFSNMRKNQPKFTKSYKNISAAAKGLIL</sequence>
<dbReference type="EMBL" id="CAMPGE010025772">
    <property type="protein sequence ID" value="CAI2383497.1"/>
    <property type="molecule type" value="Genomic_DNA"/>
</dbReference>
<evidence type="ECO:0000313" key="2">
    <source>
        <dbReference type="EMBL" id="CAI2383497.1"/>
    </source>
</evidence>
<evidence type="ECO:0000313" key="3">
    <source>
        <dbReference type="Proteomes" id="UP001295684"/>
    </source>
</evidence>
<feature type="compositionally biased region" description="Basic and acidic residues" evidence="1">
    <location>
        <begin position="147"/>
        <end position="160"/>
    </location>
</feature>